<reference evidence="1" key="1">
    <citation type="submission" date="2022-10" db="EMBL/GenBank/DDBJ databases">
        <title>Chitinophaga sp. nov., isolated from soil.</title>
        <authorList>
            <person name="Jeon C.O."/>
        </authorList>
    </citation>
    <scope>NUCLEOTIDE SEQUENCE</scope>
    <source>
        <strain evidence="1">R8</strain>
    </source>
</reference>
<organism evidence="1 2">
    <name type="scientific">Chitinophaga horti</name>
    <dbReference type="NCBI Taxonomy" id="2920382"/>
    <lineage>
        <taxon>Bacteria</taxon>
        <taxon>Pseudomonadati</taxon>
        <taxon>Bacteroidota</taxon>
        <taxon>Chitinophagia</taxon>
        <taxon>Chitinophagales</taxon>
        <taxon>Chitinophagaceae</taxon>
        <taxon>Chitinophaga</taxon>
    </lineage>
</organism>
<dbReference type="EMBL" id="CP107006">
    <property type="protein sequence ID" value="UYQ92072.1"/>
    <property type="molecule type" value="Genomic_DNA"/>
</dbReference>
<keyword evidence="2" id="KW-1185">Reference proteome</keyword>
<dbReference type="Proteomes" id="UP001162741">
    <property type="component" value="Chromosome"/>
</dbReference>
<evidence type="ECO:0000313" key="1">
    <source>
        <dbReference type="EMBL" id="UYQ92072.1"/>
    </source>
</evidence>
<evidence type="ECO:0000313" key="2">
    <source>
        <dbReference type="Proteomes" id="UP001162741"/>
    </source>
</evidence>
<accession>A0ABY6J1P5</accession>
<protein>
    <submittedName>
        <fullName evidence="1">Uncharacterized protein</fullName>
    </submittedName>
</protein>
<gene>
    <name evidence="1" type="ORF">MKQ68_18455</name>
</gene>
<dbReference type="RefSeq" id="WP_264280402.1">
    <property type="nucleotide sequence ID" value="NZ_CP107006.1"/>
</dbReference>
<name>A0ABY6J1P5_9BACT</name>
<sequence length="83" mass="9660">MEESSSKRISKTYTESNPLADSLAISYMLRSLYDRVAAIYGHVKAEDFIYHVMARFQEQHLNGTLESVDMHFMDDILELLEQE</sequence>
<proteinExistence type="predicted"/>